<dbReference type="EMBL" id="QEAO01000013">
    <property type="protein sequence ID" value="TPX34583.1"/>
    <property type="molecule type" value="Genomic_DNA"/>
</dbReference>
<dbReference type="Proteomes" id="UP000319731">
    <property type="component" value="Unassembled WGS sequence"/>
</dbReference>
<dbReference type="GO" id="GO:0030170">
    <property type="term" value="F:pyridoxal phosphate binding"/>
    <property type="evidence" value="ECO:0007669"/>
    <property type="project" value="UniProtKB-UniRule"/>
</dbReference>
<reference evidence="6 7" key="1">
    <citation type="journal article" date="2019" name="Sci. Rep.">
        <title>Comparative genomics of chytrid fungi reveal insights into the obligate biotrophic and pathogenic lifestyle of Synchytrium endobioticum.</title>
        <authorList>
            <person name="van de Vossenberg B.T.L.H."/>
            <person name="Warris S."/>
            <person name="Nguyen H.D.T."/>
            <person name="van Gent-Pelzer M.P.E."/>
            <person name="Joly D.L."/>
            <person name="van de Geest H.C."/>
            <person name="Bonants P.J.M."/>
            <person name="Smith D.S."/>
            <person name="Levesque C.A."/>
            <person name="van der Lee T.A.J."/>
        </authorList>
    </citation>
    <scope>NUCLEOTIDE SEQUENCE [LARGE SCALE GENOMIC DNA]</scope>
    <source>
        <strain evidence="6 7">JEL517</strain>
    </source>
</reference>
<dbReference type="Pfam" id="PF01168">
    <property type="entry name" value="Ala_racemase_N"/>
    <property type="match status" value="1"/>
</dbReference>
<dbReference type="OrthoDB" id="10264196at2759"/>
<evidence type="ECO:0000256" key="2">
    <source>
        <dbReference type="HAMAP-Rule" id="MF_03225"/>
    </source>
</evidence>
<evidence type="ECO:0000256" key="1">
    <source>
        <dbReference type="ARBA" id="ARBA00022898"/>
    </source>
</evidence>
<feature type="modified residue" description="N6-(pyridoxal phosphate)lysine" evidence="2 3">
    <location>
        <position position="54"/>
    </location>
</feature>
<name>A0A507CAN8_9FUNG</name>
<dbReference type="InterPro" id="IPR029066">
    <property type="entry name" value="PLP-binding_barrel"/>
</dbReference>
<dbReference type="InterPro" id="IPR001608">
    <property type="entry name" value="Ala_racemase_N"/>
</dbReference>
<dbReference type="PROSITE" id="PS01211">
    <property type="entry name" value="UPF0001"/>
    <property type="match status" value="1"/>
</dbReference>
<comment type="cofactor">
    <cofactor evidence="3">
        <name>pyridoxal 5'-phosphate</name>
        <dbReference type="ChEBI" id="CHEBI:597326"/>
    </cofactor>
</comment>
<evidence type="ECO:0000256" key="3">
    <source>
        <dbReference type="PIRSR" id="PIRSR004848-1"/>
    </source>
</evidence>
<evidence type="ECO:0000259" key="5">
    <source>
        <dbReference type="Pfam" id="PF01168"/>
    </source>
</evidence>
<dbReference type="RefSeq" id="XP_031025303.1">
    <property type="nucleotide sequence ID" value="XM_031168781.1"/>
</dbReference>
<dbReference type="Gene3D" id="3.20.20.10">
    <property type="entry name" value="Alanine racemase"/>
    <property type="match status" value="1"/>
</dbReference>
<comment type="function">
    <text evidence="2">Pyridoxal 5'-phosphate (PLP)-binding protein, which may be involved in intracellular homeostatic regulation of pyridoxal 5'-phosphate (PLP), the active form of vitamin B6.</text>
</comment>
<dbReference type="AlphaFoldDB" id="A0A507CAN8"/>
<keyword evidence="1 2" id="KW-0663">Pyridoxal phosphate</keyword>
<feature type="domain" description="Alanine racemase N-terminal" evidence="5">
    <location>
        <begin position="25"/>
        <end position="254"/>
    </location>
</feature>
<dbReference type="PANTHER" id="PTHR10146">
    <property type="entry name" value="PROLINE SYNTHETASE CO-TRANSCRIBED BACTERIAL HOMOLOG PROTEIN"/>
    <property type="match status" value="1"/>
</dbReference>
<dbReference type="STRING" id="1806994.A0A507CAN8"/>
<dbReference type="PANTHER" id="PTHR10146:SF14">
    <property type="entry name" value="PYRIDOXAL PHOSPHATE HOMEOSTASIS PROTEIN"/>
    <property type="match status" value="1"/>
</dbReference>
<evidence type="ECO:0000256" key="4">
    <source>
        <dbReference type="RuleBase" id="RU004514"/>
    </source>
</evidence>
<evidence type="ECO:0000313" key="6">
    <source>
        <dbReference type="EMBL" id="TPX34583.1"/>
    </source>
</evidence>
<dbReference type="SUPFAM" id="SSF51419">
    <property type="entry name" value="PLP-binding barrel"/>
    <property type="match status" value="1"/>
</dbReference>
<protein>
    <recommendedName>
        <fullName evidence="2">Pyridoxal phosphate homeostasis protein</fullName>
        <shortName evidence="2">PLP homeostasis protein</shortName>
    </recommendedName>
</protein>
<dbReference type="CDD" id="cd06822">
    <property type="entry name" value="PLPDE_III_YBL036c_euk"/>
    <property type="match status" value="1"/>
</dbReference>
<dbReference type="FunFam" id="3.20.20.10:FF:000007">
    <property type="entry name" value="Pyridoxal phosphate homeostasis protein"/>
    <property type="match status" value="1"/>
</dbReference>
<comment type="caution">
    <text evidence="6">The sequence shown here is derived from an EMBL/GenBank/DDBJ whole genome shotgun (WGS) entry which is preliminary data.</text>
</comment>
<dbReference type="InterPro" id="IPR011078">
    <property type="entry name" value="PyrdxlP_homeostasis"/>
</dbReference>
<proteinExistence type="inferred from homology"/>
<evidence type="ECO:0000313" key="7">
    <source>
        <dbReference type="Proteomes" id="UP000319731"/>
    </source>
</evidence>
<accession>A0A507CAN8</accession>
<dbReference type="NCBIfam" id="TIGR00044">
    <property type="entry name" value="YggS family pyridoxal phosphate-dependent enzyme"/>
    <property type="match status" value="1"/>
</dbReference>
<organism evidence="6 7">
    <name type="scientific">Synchytrium microbalum</name>
    <dbReference type="NCBI Taxonomy" id="1806994"/>
    <lineage>
        <taxon>Eukaryota</taxon>
        <taxon>Fungi</taxon>
        <taxon>Fungi incertae sedis</taxon>
        <taxon>Chytridiomycota</taxon>
        <taxon>Chytridiomycota incertae sedis</taxon>
        <taxon>Chytridiomycetes</taxon>
        <taxon>Synchytriales</taxon>
        <taxon>Synchytriaceae</taxon>
        <taxon>Synchytrium</taxon>
    </lineage>
</organism>
<keyword evidence="7" id="KW-1185">Reference proteome</keyword>
<dbReference type="HAMAP" id="MF_02087">
    <property type="entry name" value="PLP_homeostasis"/>
    <property type="match status" value="1"/>
</dbReference>
<dbReference type="GeneID" id="42004078"/>
<sequence>MESAKPIIKLEDIVVDEARLAEISDNIKEIKTRIDAACLKAGRETQPRLVAVSKTKPLSDLMAAYDAGHRHFGENYVRDQQVNELQEKAAILPRDIQWHFIGHLQSNKSKILAAIPNLYMLETIDGIKKADAMNKVLDARTTPLQVFMQVNTSGEESKGGIEPAEVLDVATHILDKCPKLKLAGLMTIGAPENGDKDPNPDFVTLQSCRDKILESLKDRLSTLELSMGMSDDFENATKAGSTNVRVGSKIFGARSYPAKS</sequence>
<comment type="similarity">
    <text evidence="2 4">Belongs to the pyridoxal phosphate-binding protein YggS/PROSC family.</text>
</comment>
<dbReference type="PIRSF" id="PIRSF004848">
    <property type="entry name" value="YBL036c_PLPDEIII"/>
    <property type="match status" value="1"/>
</dbReference>
<gene>
    <name evidence="6" type="ORF">SmJEL517_g02853</name>
</gene>